<dbReference type="RefSeq" id="WP_037521384.1">
    <property type="nucleotide sequence ID" value="NZ_JGVR01000024.1"/>
</dbReference>
<proteinExistence type="predicted"/>
<dbReference type="EMBL" id="JGVR01000024">
    <property type="protein sequence ID" value="KEZ17157.1"/>
    <property type="molecule type" value="Genomic_DNA"/>
</dbReference>
<comment type="caution">
    <text evidence="1">The sequence shown here is derived from an EMBL/GenBank/DDBJ whole genome shotgun (WGS) entry which is preliminary data.</text>
</comment>
<evidence type="ECO:0000313" key="2">
    <source>
        <dbReference type="Proteomes" id="UP000028534"/>
    </source>
</evidence>
<protein>
    <submittedName>
        <fullName evidence="1">Uncharacterized protein</fullName>
    </submittedName>
</protein>
<dbReference type="AlphaFoldDB" id="A0A084EGR5"/>
<dbReference type="PATRIC" id="fig|13690.10.peg.3743"/>
<organism evidence="1 2">
    <name type="scientific">Sphingobium yanoikuyae</name>
    <name type="common">Sphingomonas yanoikuyae</name>
    <dbReference type="NCBI Taxonomy" id="13690"/>
    <lineage>
        <taxon>Bacteria</taxon>
        <taxon>Pseudomonadati</taxon>
        <taxon>Pseudomonadota</taxon>
        <taxon>Alphaproteobacteria</taxon>
        <taxon>Sphingomonadales</taxon>
        <taxon>Sphingomonadaceae</taxon>
        <taxon>Sphingobium</taxon>
    </lineage>
</organism>
<dbReference type="Proteomes" id="UP000028534">
    <property type="component" value="Unassembled WGS sequence"/>
</dbReference>
<gene>
    <name evidence="1" type="ORF">CP98_03655</name>
</gene>
<name>A0A084EGR5_SPHYA</name>
<reference evidence="1 2" key="1">
    <citation type="submission" date="2014-03" db="EMBL/GenBank/DDBJ databases">
        <title>Genome sequence of Sphingobium yanoikuyae B1.</title>
        <authorList>
            <person name="Gan H.M."/>
            <person name="Gan H.Y."/>
            <person name="Savka M.A."/>
        </authorList>
    </citation>
    <scope>NUCLEOTIDE SEQUENCE [LARGE SCALE GENOMIC DNA]</scope>
    <source>
        <strain evidence="1 2">B1</strain>
    </source>
</reference>
<accession>A0A084EGR5</accession>
<evidence type="ECO:0000313" key="1">
    <source>
        <dbReference type="EMBL" id="KEZ17157.1"/>
    </source>
</evidence>
<sequence>MIGDALAMGLSVSEVMGMTLHDYQAAIYHFNLQNAPEQEMPALDADEFDDMLLGLTVKGGA</sequence>